<feature type="compositionally biased region" description="Polar residues" evidence="6">
    <location>
        <begin position="176"/>
        <end position="191"/>
    </location>
</feature>
<evidence type="ECO:0000256" key="2">
    <source>
        <dbReference type="ARBA" id="ARBA00022481"/>
    </source>
</evidence>
<feature type="domain" description="HMA" evidence="7">
    <location>
        <begin position="90"/>
        <end position="153"/>
    </location>
</feature>
<reference evidence="8" key="1">
    <citation type="journal article" date="2012" name="Nature">
        <title>The tomato genome sequence provides insights into fleshy fruit evolution.</title>
        <authorList>
            <consortium name="Tomato Genome Consortium"/>
        </authorList>
    </citation>
    <scope>NUCLEOTIDE SEQUENCE [LARGE SCALE GENOMIC DNA]</scope>
    <source>
        <strain evidence="8">cv. Heinz 1706</strain>
    </source>
</reference>
<proteinExistence type="inferred from homology"/>
<dbReference type="GO" id="GO:0016020">
    <property type="term" value="C:membrane"/>
    <property type="evidence" value="ECO:0007669"/>
    <property type="project" value="UniProtKB-SubCell"/>
</dbReference>
<dbReference type="PROSITE" id="PS50846">
    <property type="entry name" value="HMA_2"/>
    <property type="match status" value="1"/>
</dbReference>
<dbReference type="PANTHER" id="PTHR45868:SF69">
    <property type="entry name" value="HEAVY METAL-ASSOCIATED ISOPRENYLATED PLANT PROTEIN 35"/>
    <property type="match status" value="1"/>
</dbReference>
<keyword evidence="2" id="KW-0488">Methylation</keyword>
<dbReference type="PANTHER" id="PTHR45868">
    <property type="entry name" value="HEAVY METAL-ASSOCIATED ISOPRENYLATED PLANT PROTEIN 33-RELATED"/>
    <property type="match status" value="1"/>
</dbReference>
<feature type="region of interest" description="Disordered" evidence="6">
    <location>
        <begin position="149"/>
        <end position="369"/>
    </location>
</feature>
<evidence type="ECO:0000259" key="7">
    <source>
        <dbReference type="PROSITE" id="PS50846"/>
    </source>
</evidence>
<dbReference type="SUPFAM" id="SSF55008">
    <property type="entry name" value="HMA, heavy metal-associated domain"/>
    <property type="match status" value="1"/>
</dbReference>
<dbReference type="CDD" id="cd00371">
    <property type="entry name" value="HMA"/>
    <property type="match status" value="1"/>
</dbReference>
<keyword evidence="4" id="KW-0636">Prenylation</keyword>
<dbReference type="Proteomes" id="UP000004994">
    <property type="component" value="Chromosome 1"/>
</dbReference>
<feature type="compositionally biased region" description="Polar residues" evidence="6">
    <location>
        <begin position="228"/>
        <end position="242"/>
    </location>
</feature>
<dbReference type="Gene3D" id="3.30.70.100">
    <property type="match status" value="1"/>
</dbReference>
<evidence type="ECO:0000256" key="5">
    <source>
        <dbReference type="ARBA" id="ARBA00024045"/>
    </source>
</evidence>
<protein>
    <recommendedName>
        <fullName evidence="7">HMA domain-containing protein</fullName>
    </recommendedName>
</protein>
<dbReference type="PaxDb" id="4081-Solyc01g099600.2.1"/>
<keyword evidence="4" id="KW-0449">Lipoprotein</keyword>
<keyword evidence="3" id="KW-0479">Metal-binding</keyword>
<dbReference type="OMA" id="QSYAYSH"/>
<sequence>FGAKKISDSIDPLVKNRKVPKLDSIKYIPCKHSHSFALHSSLHFSLFLPLFKKKRKANLFLIVNIFFSVPSSVIMAAQDRQEDQPELQNYKTWVLKVSIHCEGCKRKVKKILQQVPGVYTIDIDLKQQKAIVTGNVEAEALLRKLHKSGKHAELVPQQTDHKEKKSAKIKSKEKQINPQNKEAESTTQLDINTHKNVKSNEKIAAPKEPSVKIQEASDEAVPKRSEKPSTGSAKPTEETGTASGDKPVEAEKENETVEEIKSEGKKTVTDSTGKQQIPVAAEEKVTDSDDASASGEKSGGGPVGEASGNTGKKKKKKGQNSNNVEGTPSIVAPAGPVFENHNIGPQVFAPTNDSPPRHPSYHYYPQQGPQFYAPPPAPAYVVSYNTAQPTANYTASYYAPAPPTSYAYTYSGPSHVTEPPPSDVDTYPRQPLDSFEMFSDENPNGCFIM</sequence>
<dbReference type="InParanoid" id="A0A3Q7EN94"/>
<organism evidence="8">
    <name type="scientific">Solanum lycopersicum</name>
    <name type="common">Tomato</name>
    <name type="synonym">Lycopersicon esculentum</name>
    <dbReference type="NCBI Taxonomy" id="4081"/>
    <lineage>
        <taxon>Eukaryota</taxon>
        <taxon>Viridiplantae</taxon>
        <taxon>Streptophyta</taxon>
        <taxon>Embryophyta</taxon>
        <taxon>Tracheophyta</taxon>
        <taxon>Spermatophyta</taxon>
        <taxon>Magnoliopsida</taxon>
        <taxon>eudicotyledons</taxon>
        <taxon>Gunneridae</taxon>
        <taxon>Pentapetalae</taxon>
        <taxon>asterids</taxon>
        <taxon>lamiids</taxon>
        <taxon>Solanales</taxon>
        <taxon>Solanaceae</taxon>
        <taxon>Solanoideae</taxon>
        <taxon>Solaneae</taxon>
        <taxon>Solanum</taxon>
        <taxon>Solanum subgen. Lycopersicon</taxon>
    </lineage>
</organism>
<dbReference type="GO" id="GO:0009626">
    <property type="term" value="P:plant-type hypersensitive response"/>
    <property type="evidence" value="ECO:0007669"/>
    <property type="project" value="UniProtKB-KW"/>
</dbReference>
<dbReference type="FunFam" id="3.30.70.100:FF:000008">
    <property type="entry name" value="Copper transport protein ATOX1"/>
    <property type="match status" value="1"/>
</dbReference>
<name>A0A3Q7EN94_SOLLC</name>
<dbReference type="EnsemblPlants" id="Solyc01g099600.3.1">
    <property type="protein sequence ID" value="Solyc01g099600.3.1"/>
    <property type="gene ID" value="Solyc01g099600.3"/>
</dbReference>
<reference evidence="8" key="2">
    <citation type="submission" date="2019-01" db="UniProtKB">
        <authorList>
            <consortium name="EnsemblPlants"/>
        </authorList>
    </citation>
    <scope>IDENTIFICATION</scope>
    <source>
        <strain evidence="8">cv. Heinz 1706</strain>
    </source>
</reference>
<dbReference type="FunCoup" id="A0A3Q7EN94">
    <property type="interactions" value="29"/>
</dbReference>
<comment type="similarity">
    <text evidence="5">Belongs to the HIPP family.</text>
</comment>
<feature type="compositionally biased region" description="Basic and acidic residues" evidence="6">
    <location>
        <begin position="246"/>
        <end position="268"/>
    </location>
</feature>
<dbReference type="Gramene" id="Solyc01g099600.3.1">
    <property type="protein sequence ID" value="Solyc01g099600.3.1"/>
    <property type="gene ID" value="Solyc01g099600.3"/>
</dbReference>
<dbReference type="Pfam" id="PF00403">
    <property type="entry name" value="HMA"/>
    <property type="match status" value="1"/>
</dbReference>
<accession>A0A3Q7EN94</accession>
<evidence type="ECO:0000256" key="6">
    <source>
        <dbReference type="SAM" id="MobiDB-lite"/>
    </source>
</evidence>
<evidence type="ECO:0000313" key="8">
    <source>
        <dbReference type="EnsemblPlants" id="Solyc01g099600.3.1"/>
    </source>
</evidence>
<dbReference type="InterPro" id="IPR036163">
    <property type="entry name" value="HMA_dom_sf"/>
</dbReference>
<evidence type="ECO:0000256" key="4">
    <source>
        <dbReference type="ARBA" id="ARBA00023289"/>
    </source>
</evidence>
<evidence type="ECO:0000256" key="3">
    <source>
        <dbReference type="ARBA" id="ARBA00022723"/>
    </source>
</evidence>
<feature type="region of interest" description="Disordered" evidence="6">
    <location>
        <begin position="412"/>
        <end position="435"/>
    </location>
</feature>
<dbReference type="InterPro" id="IPR006121">
    <property type="entry name" value="HMA_dom"/>
</dbReference>
<keyword evidence="9" id="KW-1185">Reference proteome</keyword>
<evidence type="ECO:0000313" key="9">
    <source>
        <dbReference type="Proteomes" id="UP000004994"/>
    </source>
</evidence>
<dbReference type="AlphaFoldDB" id="A0A3Q7EN94"/>
<comment type="subcellular location">
    <subcellularLocation>
        <location evidence="1">Membrane</location>
        <topology evidence="1">Peripheral membrane protein</topology>
    </subcellularLocation>
</comment>
<dbReference type="GO" id="GO:0046872">
    <property type="term" value="F:metal ion binding"/>
    <property type="evidence" value="ECO:0007669"/>
    <property type="project" value="UniProtKB-KW"/>
</dbReference>
<evidence type="ECO:0000256" key="1">
    <source>
        <dbReference type="ARBA" id="ARBA00004170"/>
    </source>
</evidence>